<proteinExistence type="predicted"/>
<dbReference type="AlphaFoldDB" id="A0A2T7NFI4"/>
<dbReference type="SUPFAM" id="SSF82895">
    <property type="entry name" value="TSP-1 type 1 repeat"/>
    <property type="match status" value="2"/>
</dbReference>
<protein>
    <recommendedName>
        <fullName evidence="5">Ig-like domain-containing protein</fullName>
    </recommendedName>
</protein>
<dbReference type="Proteomes" id="UP000245119">
    <property type="component" value="Linkage Group LG13"/>
</dbReference>
<name>A0A2T7NFI4_POMCA</name>
<evidence type="ECO:0000256" key="2">
    <source>
        <dbReference type="ARBA" id="ARBA00022525"/>
    </source>
</evidence>
<dbReference type="Gene3D" id="2.20.100.10">
    <property type="entry name" value="Thrombospondin type-1 (TSP1) repeat"/>
    <property type="match status" value="1"/>
</dbReference>
<dbReference type="OrthoDB" id="5948003at2759"/>
<keyword evidence="4" id="KW-1185">Reference proteome</keyword>
<organism evidence="3 4">
    <name type="scientific">Pomacea canaliculata</name>
    <name type="common">Golden apple snail</name>
    <dbReference type="NCBI Taxonomy" id="400727"/>
    <lineage>
        <taxon>Eukaryota</taxon>
        <taxon>Metazoa</taxon>
        <taxon>Spiralia</taxon>
        <taxon>Lophotrochozoa</taxon>
        <taxon>Mollusca</taxon>
        <taxon>Gastropoda</taxon>
        <taxon>Caenogastropoda</taxon>
        <taxon>Architaenioglossa</taxon>
        <taxon>Ampullarioidea</taxon>
        <taxon>Ampullariidae</taxon>
        <taxon>Pomacea</taxon>
    </lineage>
</organism>
<evidence type="ECO:0000313" key="3">
    <source>
        <dbReference type="EMBL" id="PVD19943.1"/>
    </source>
</evidence>
<dbReference type="InterPro" id="IPR050439">
    <property type="entry name" value="ADAMTS_ADAMTS-like"/>
</dbReference>
<gene>
    <name evidence="3" type="ORF">C0Q70_20437</name>
</gene>
<dbReference type="STRING" id="400727.A0A2T7NFI4"/>
<dbReference type="SMART" id="SM00209">
    <property type="entry name" value="TSP1"/>
    <property type="match status" value="1"/>
</dbReference>
<keyword evidence="2" id="KW-0964">Secreted</keyword>
<reference evidence="3 4" key="1">
    <citation type="submission" date="2018-04" db="EMBL/GenBank/DDBJ databases">
        <title>The genome of golden apple snail Pomacea canaliculata provides insight into stress tolerance and invasive adaptation.</title>
        <authorList>
            <person name="Liu C."/>
            <person name="Liu B."/>
            <person name="Ren Y."/>
            <person name="Zhang Y."/>
            <person name="Wang H."/>
            <person name="Li S."/>
            <person name="Jiang F."/>
            <person name="Yin L."/>
            <person name="Zhang G."/>
            <person name="Qian W."/>
            <person name="Fan W."/>
        </authorList>
    </citation>
    <scope>NUCLEOTIDE SEQUENCE [LARGE SCALE GENOMIC DNA]</scope>
    <source>
        <strain evidence="3">SZHN2017</strain>
        <tissue evidence="3">Muscle</tissue>
    </source>
</reference>
<dbReference type="PROSITE" id="PS50092">
    <property type="entry name" value="TSP1"/>
    <property type="match status" value="2"/>
</dbReference>
<dbReference type="PANTHER" id="PTHR13723">
    <property type="entry name" value="ADAMTS A DISINTEGRIN AND METALLOPROTEASE WITH THROMBOSPONDIN MOTIFS PROTEASE"/>
    <property type="match status" value="1"/>
</dbReference>
<evidence type="ECO:0000256" key="1">
    <source>
        <dbReference type="ARBA" id="ARBA00004613"/>
    </source>
</evidence>
<comment type="subcellular location">
    <subcellularLocation>
        <location evidence="1">Secreted</location>
    </subcellularLocation>
</comment>
<dbReference type="InterPro" id="IPR036383">
    <property type="entry name" value="TSP1_rpt_sf"/>
</dbReference>
<accession>A0A2T7NFI4</accession>
<dbReference type="GO" id="GO:0005576">
    <property type="term" value="C:extracellular region"/>
    <property type="evidence" value="ECO:0007669"/>
    <property type="project" value="UniProtKB-SubCell"/>
</dbReference>
<evidence type="ECO:0008006" key="5">
    <source>
        <dbReference type="Google" id="ProtNLM"/>
    </source>
</evidence>
<dbReference type="InterPro" id="IPR000884">
    <property type="entry name" value="TSP1_rpt"/>
</dbReference>
<dbReference type="EMBL" id="PZQS01000013">
    <property type="protein sequence ID" value="PVD19943.1"/>
    <property type="molecule type" value="Genomic_DNA"/>
</dbReference>
<sequence length="278" mass="31186">MIKTRANPQTDAGTYTCLAGHESADVTIEFLSRAEVKSHTVTSVTPVEPQYKEGVAYDVGYNVTNQVVYVSGNWSACSVTCGAGHQTRHVTCTRITYRYLKHLPDSECEKTGLVKPRETQECSQQPDCPQWSLGNWEKCSLNTCVMDGFAERRRPVMCMYTNGSLAPSGACDNKHRPESARRCVNIDCVSQWTTTAWTACQPSCGEKGIRARMLMCTWQRTGLPAWTACKHKERPPASEVCKPRPCPAISMEECRDKSRYCSLAVMLRMCRVEDFRTL</sequence>
<evidence type="ECO:0000313" key="4">
    <source>
        <dbReference type="Proteomes" id="UP000245119"/>
    </source>
</evidence>
<comment type="caution">
    <text evidence="3">The sequence shown here is derived from an EMBL/GenBank/DDBJ whole genome shotgun (WGS) entry which is preliminary data.</text>
</comment>
<dbReference type="Pfam" id="PF19030">
    <property type="entry name" value="TSP1_ADAMTS"/>
    <property type="match status" value="3"/>
</dbReference>